<dbReference type="OrthoDB" id="9798430at2"/>
<reference evidence="3" key="1">
    <citation type="submission" date="2017-02" db="EMBL/GenBank/DDBJ databases">
        <authorList>
            <person name="Dridi B."/>
        </authorList>
    </citation>
    <scope>NUCLEOTIDE SEQUENCE [LARGE SCALE GENOMIC DNA]</scope>
    <source>
        <strain evidence="3">bH819</strain>
    </source>
</reference>
<evidence type="ECO:0000313" key="2">
    <source>
        <dbReference type="EMBL" id="SLM85409.1"/>
    </source>
</evidence>
<dbReference type="Pfam" id="PF22677">
    <property type="entry name" value="Ble-like_N"/>
    <property type="match status" value="1"/>
</dbReference>
<evidence type="ECO:0000259" key="1">
    <source>
        <dbReference type="Pfam" id="PF22677"/>
    </source>
</evidence>
<feature type="domain" description="Glyoxalase/Bleomycin resistance-like N-terminal" evidence="1">
    <location>
        <begin position="4"/>
        <end position="40"/>
    </location>
</feature>
<name>A0A1X6WMB6_9ENTE</name>
<gene>
    <name evidence="2" type="ORF">FM121_04875</name>
</gene>
<dbReference type="SUPFAM" id="SSF54593">
    <property type="entry name" value="Glyoxalase/Bleomycin resistance protein/Dihydroxybiphenyl dioxygenase"/>
    <property type="match status" value="1"/>
</dbReference>
<protein>
    <submittedName>
        <fullName evidence="2">Glyoxalase family protein</fullName>
    </submittedName>
</protein>
<sequence length="133" mass="15123">MATMVFVNFPVKDVKASTIFYEKLGFKLNPVFSTEDTSCMVWDDNFFVMLLEHARYEFFTPNRTVADNTKTSSALIAFSMNDAQEVKDFGEAARNNGGNVYQIETGMPEEMMYGLEVQDLDGNTLEPMWMAQP</sequence>
<dbReference type="PANTHER" id="PTHR36503">
    <property type="entry name" value="BLR2520 PROTEIN"/>
    <property type="match status" value="1"/>
</dbReference>
<accession>A0A1X6WMB6</accession>
<dbReference type="Gene3D" id="3.10.180.10">
    <property type="entry name" value="2,3-Dihydroxybiphenyl 1,2-Dioxygenase, domain 1"/>
    <property type="match status" value="1"/>
</dbReference>
<dbReference type="AlphaFoldDB" id="A0A1X6WMB6"/>
<organism evidence="2 3">
    <name type="scientific">Vagococcus fluvialis bH819</name>
    <dbReference type="NCBI Taxonomy" id="1255619"/>
    <lineage>
        <taxon>Bacteria</taxon>
        <taxon>Bacillati</taxon>
        <taxon>Bacillota</taxon>
        <taxon>Bacilli</taxon>
        <taxon>Lactobacillales</taxon>
        <taxon>Enterococcaceae</taxon>
        <taxon>Vagococcus</taxon>
    </lineage>
</organism>
<dbReference type="InterPro" id="IPR029068">
    <property type="entry name" value="Glyas_Bleomycin-R_OHBP_Dase"/>
</dbReference>
<dbReference type="EMBL" id="FWFD01000008">
    <property type="protein sequence ID" value="SLM85409.1"/>
    <property type="molecule type" value="Genomic_DNA"/>
</dbReference>
<proteinExistence type="predicted"/>
<dbReference type="Proteomes" id="UP000195918">
    <property type="component" value="Unassembled WGS sequence"/>
</dbReference>
<dbReference type="PANTHER" id="PTHR36503:SF2">
    <property type="entry name" value="BLR2408 PROTEIN"/>
    <property type="match status" value="1"/>
</dbReference>
<dbReference type="InterPro" id="IPR053863">
    <property type="entry name" value="Glyoxy/Ble-like_N"/>
</dbReference>
<dbReference type="RefSeq" id="WP_086951043.1">
    <property type="nucleotide sequence ID" value="NZ_FWFD01000008.1"/>
</dbReference>
<evidence type="ECO:0000313" key="3">
    <source>
        <dbReference type="Proteomes" id="UP000195918"/>
    </source>
</evidence>
<keyword evidence="3" id="KW-1185">Reference proteome</keyword>